<dbReference type="EMBL" id="JBHSNL010000006">
    <property type="protein sequence ID" value="MFC5546387.1"/>
    <property type="molecule type" value="Genomic_DNA"/>
</dbReference>
<comment type="similarity">
    <text evidence="2 6">Belongs to the SURF1 family.</text>
</comment>
<evidence type="ECO:0000256" key="2">
    <source>
        <dbReference type="ARBA" id="ARBA00007165"/>
    </source>
</evidence>
<sequence>MSDSRVMGRVWRPDWRLLLFSGLLLPLLIGLGIWQLDRAGQKEALLARWQRQAETQPWAALMASSPASEQPVRVTGHYGSHSWLLDNRTRDGRPGYEVITVFMPVEGPKVLVNRGWVPAPERRSQLPAIQTPHGLVTLSGRLSGYPVPPVLGAESEGGDQWPRRVQALPEDRASEVAGPLAGMIIRLDDQPQPGAYRADWAPDLMGPGTHYGYAAQWFTMAFVLVVLTVVASFRKTGADNDNDNG</sequence>
<evidence type="ECO:0000256" key="3">
    <source>
        <dbReference type="ARBA" id="ARBA00022692"/>
    </source>
</evidence>
<comment type="caution">
    <text evidence="7">The sequence shown here is derived from an EMBL/GenBank/DDBJ whole genome shotgun (WGS) entry which is preliminary data.</text>
</comment>
<proteinExistence type="inferred from homology"/>
<evidence type="ECO:0000256" key="6">
    <source>
        <dbReference type="RuleBase" id="RU363076"/>
    </source>
</evidence>
<feature type="transmembrane region" description="Helical" evidence="6">
    <location>
        <begin position="214"/>
        <end position="233"/>
    </location>
</feature>
<gene>
    <name evidence="7" type="ORF">ACFPQA_15090</name>
</gene>
<dbReference type="PROSITE" id="PS50895">
    <property type="entry name" value="SURF1"/>
    <property type="match status" value="1"/>
</dbReference>
<comment type="caution">
    <text evidence="6">Lacks conserved residue(s) required for the propagation of feature annotation.</text>
</comment>
<keyword evidence="5 6" id="KW-0472">Membrane</keyword>
<dbReference type="InterPro" id="IPR045214">
    <property type="entry name" value="Surf1/Surf4"/>
</dbReference>
<evidence type="ECO:0000313" key="7">
    <source>
        <dbReference type="EMBL" id="MFC5546387.1"/>
    </source>
</evidence>
<dbReference type="CDD" id="cd06662">
    <property type="entry name" value="SURF1"/>
    <property type="match status" value="1"/>
</dbReference>
<organism evidence="7 8">
    <name type="scientific">Marinobacter koreensis</name>
    <dbReference type="NCBI Taxonomy" id="335974"/>
    <lineage>
        <taxon>Bacteria</taxon>
        <taxon>Pseudomonadati</taxon>
        <taxon>Pseudomonadota</taxon>
        <taxon>Gammaproteobacteria</taxon>
        <taxon>Pseudomonadales</taxon>
        <taxon>Marinobacteraceae</taxon>
        <taxon>Marinobacter</taxon>
    </lineage>
</organism>
<protein>
    <recommendedName>
        <fullName evidence="6">SURF1-like protein</fullName>
    </recommendedName>
</protein>
<keyword evidence="8" id="KW-1185">Reference proteome</keyword>
<dbReference type="PANTHER" id="PTHR23427">
    <property type="entry name" value="SURFEIT LOCUS PROTEIN"/>
    <property type="match status" value="1"/>
</dbReference>
<accession>A0ABW0RNI5</accession>
<dbReference type="RefSeq" id="WP_248156809.1">
    <property type="nucleotide sequence ID" value="NZ_JAKZAJ010000002.1"/>
</dbReference>
<reference evidence="8" key="1">
    <citation type="journal article" date="2019" name="Int. J. Syst. Evol. Microbiol.">
        <title>The Global Catalogue of Microorganisms (GCM) 10K type strain sequencing project: providing services to taxonomists for standard genome sequencing and annotation.</title>
        <authorList>
            <consortium name="The Broad Institute Genomics Platform"/>
            <consortium name="The Broad Institute Genome Sequencing Center for Infectious Disease"/>
            <person name="Wu L."/>
            <person name="Ma J."/>
        </authorList>
    </citation>
    <scope>NUCLEOTIDE SEQUENCE [LARGE SCALE GENOMIC DNA]</scope>
    <source>
        <strain evidence="8">CGMCC 4.1799</strain>
    </source>
</reference>
<name>A0ABW0RNI5_9GAMM</name>
<dbReference type="Proteomes" id="UP001596055">
    <property type="component" value="Unassembled WGS sequence"/>
</dbReference>
<evidence type="ECO:0000313" key="8">
    <source>
        <dbReference type="Proteomes" id="UP001596055"/>
    </source>
</evidence>
<evidence type="ECO:0000256" key="5">
    <source>
        <dbReference type="ARBA" id="ARBA00023136"/>
    </source>
</evidence>
<evidence type="ECO:0000256" key="4">
    <source>
        <dbReference type="ARBA" id="ARBA00022989"/>
    </source>
</evidence>
<keyword evidence="4 6" id="KW-1133">Transmembrane helix</keyword>
<keyword evidence="3 6" id="KW-0812">Transmembrane</keyword>
<dbReference type="PANTHER" id="PTHR23427:SF2">
    <property type="entry name" value="SURFEIT LOCUS PROTEIN 1"/>
    <property type="match status" value="1"/>
</dbReference>
<dbReference type="InterPro" id="IPR002994">
    <property type="entry name" value="Surf1/Shy1"/>
</dbReference>
<keyword evidence="6" id="KW-1003">Cell membrane</keyword>
<comment type="subcellular location">
    <subcellularLocation>
        <location evidence="6">Cell membrane</location>
        <topology evidence="6">Multi-pass membrane protein</topology>
    </subcellularLocation>
    <subcellularLocation>
        <location evidence="1">Membrane</location>
    </subcellularLocation>
</comment>
<evidence type="ECO:0000256" key="1">
    <source>
        <dbReference type="ARBA" id="ARBA00004370"/>
    </source>
</evidence>
<dbReference type="Pfam" id="PF02104">
    <property type="entry name" value="SURF1"/>
    <property type="match status" value="1"/>
</dbReference>